<evidence type="ECO:0000259" key="2">
    <source>
        <dbReference type="Pfam" id="PF01571"/>
    </source>
</evidence>
<dbReference type="NCBIfam" id="NF001567">
    <property type="entry name" value="PRK00389.1"/>
    <property type="match status" value="1"/>
</dbReference>
<dbReference type="NCBIfam" id="TIGR00528">
    <property type="entry name" value="gcvT"/>
    <property type="match status" value="1"/>
</dbReference>
<name>A0ABU4I0D0_9ACTN</name>
<feature type="domain" description="GCVT N-terminal" evidence="2">
    <location>
        <begin position="14"/>
        <end position="246"/>
    </location>
</feature>
<organism evidence="3 4">
    <name type="scientific">Conexibacter stalactiti</name>
    <dbReference type="NCBI Taxonomy" id="1940611"/>
    <lineage>
        <taxon>Bacteria</taxon>
        <taxon>Bacillati</taxon>
        <taxon>Actinomycetota</taxon>
        <taxon>Thermoleophilia</taxon>
        <taxon>Solirubrobacterales</taxon>
        <taxon>Conexibacteraceae</taxon>
        <taxon>Conexibacter</taxon>
    </lineage>
</organism>
<reference evidence="4" key="1">
    <citation type="submission" date="2023-07" db="EMBL/GenBank/DDBJ databases">
        <title>Conexibacter stalactiti sp. nov., isolated from stalactites in a lava cave and emended description of the genus Conexibacter.</title>
        <authorList>
            <person name="Lee S.D."/>
        </authorList>
    </citation>
    <scope>NUCLEOTIDE SEQUENCE [LARGE SCALE GENOMIC DNA]</scope>
    <source>
        <strain evidence="4">KCTC 39840</strain>
    </source>
</reference>
<feature type="non-terminal residue" evidence="3">
    <location>
        <position position="246"/>
    </location>
</feature>
<gene>
    <name evidence="3" type="primary">gcvT</name>
    <name evidence="3" type="ORF">R7226_27935</name>
</gene>
<comment type="similarity">
    <text evidence="1">Belongs to the GcvT family.</text>
</comment>
<dbReference type="PIRSF" id="PIRSF006487">
    <property type="entry name" value="GcvT"/>
    <property type="match status" value="1"/>
</dbReference>
<evidence type="ECO:0000256" key="1">
    <source>
        <dbReference type="ARBA" id="ARBA00008609"/>
    </source>
</evidence>
<evidence type="ECO:0000313" key="4">
    <source>
        <dbReference type="Proteomes" id="UP001284601"/>
    </source>
</evidence>
<dbReference type="InterPro" id="IPR028896">
    <property type="entry name" value="GcvT/YgfZ/DmdA"/>
</dbReference>
<dbReference type="Gene3D" id="3.30.1360.120">
    <property type="entry name" value="Probable tRNA modification gtpase trme, domain 1"/>
    <property type="match status" value="1"/>
</dbReference>
<keyword evidence="3" id="KW-0808">Transferase</keyword>
<dbReference type="SUPFAM" id="SSF103025">
    <property type="entry name" value="Folate-binding domain"/>
    <property type="match status" value="1"/>
</dbReference>
<dbReference type="InterPro" id="IPR027266">
    <property type="entry name" value="TrmE/GcvT-like"/>
</dbReference>
<protein>
    <submittedName>
        <fullName evidence="3">Glycine cleavage system aminomethyltransferase GcvT</fullName>
        <ecNumber evidence="3">2.1.2.10</ecNumber>
    </submittedName>
</protein>
<proteinExistence type="inferred from homology"/>
<dbReference type="Pfam" id="PF01571">
    <property type="entry name" value="GCV_T"/>
    <property type="match status" value="1"/>
</dbReference>
<evidence type="ECO:0000313" key="3">
    <source>
        <dbReference type="EMBL" id="MDW5598220.1"/>
    </source>
</evidence>
<dbReference type="PANTHER" id="PTHR43757">
    <property type="entry name" value="AMINOMETHYLTRANSFERASE"/>
    <property type="match status" value="1"/>
</dbReference>
<dbReference type="GO" id="GO:0004047">
    <property type="term" value="F:aminomethyltransferase activity"/>
    <property type="evidence" value="ECO:0007669"/>
    <property type="project" value="UniProtKB-EC"/>
</dbReference>
<dbReference type="InterPro" id="IPR006223">
    <property type="entry name" value="GcvT"/>
</dbReference>
<accession>A0ABU4I0D0</accession>
<dbReference type="Proteomes" id="UP001284601">
    <property type="component" value="Unassembled WGS sequence"/>
</dbReference>
<dbReference type="PANTHER" id="PTHR43757:SF2">
    <property type="entry name" value="AMINOMETHYLTRANSFERASE, MITOCHONDRIAL"/>
    <property type="match status" value="1"/>
</dbReference>
<dbReference type="RefSeq" id="WP_318600718.1">
    <property type="nucleotide sequence ID" value="NZ_JAWSTH010000126.1"/>
</dbReference>
<sequence length="246" mass="26087">MSAPETSLRHTPLFSRHQAAGAKLVPFAGWEMPVQYPAGIRAEHLAVREGVGVFDVSHMGEVETAGPGALAFLQRILSNDVSKIAVGGAQYSVLCKEDGGVLDDLFTYRLAEDRYLTVTNAANHAKDLAWFQRHAAEADGVEVIDRASDYAMLAVQGPRARALVESLLAQGEALPGRFKTVEATVAGVPALVCGTGYTGEDGVELLLPPAHAPTVWDALLDAGAAPVGLAARDTLRLEVCFHLYGN</sequence>
<comment type="caution">
    <text evidence="3">The sequence shown here is derived from an EMBL/GenBank/DDBJ whole genome shotgun (WGS) entry which is preliminary data.</text>
</comment>
<dbReference type="EC" id="2.1.2.10" evidence="3"/>
<dbReference type="EMBL" id="JAWSTH010000126">
    <property type="protein sequence ID" value="MDW5598220.1"/>
    <property type="molecule type" value="Genomic_DNA"/>
</dbReference>
<keyword evidence="4" id="KW-1185">Reference proteome</keyword>
<dbReference type="InterPro" id="IPR006222">
    <property type="entry name" value="GCVT_N"/>
</dbReference>